<evidence type="ECO:0000313" key="1">
    <source>
        <dbReference type="EMBL" id="KZT68019.1"/>
    </source>
</evidence>
<dbReference type="AlphaFoldDB" id="A0A165PBY0"/>
<dbReference type="EMBL" id="KV429070">
    <property type="protein sequence ID" value="KZT68019.1"/>
    <property type="molecule type" value="Genomic_DNA"/>
</dbReference>
<organism evidence="1 2">
    <name type="scientific">Daedalea quercina L-15889</name>
    <dbReference type="NCBI Taxonomy" id="1314783"/>
    <lineage>
        <taxon>Eukaryota</taxon>
        <taxon>Fungi</taxon>
        <taxon>Dikarya</taxon>
        <taxon>Basidiomycota</taxon>
        <taxon>Agaricomycotina</taxon>
        <taxon>Agaricomycetes</taxon>
        <taxon>Polyporales</taxon>
        <taxon>Fomitopsis</taxon>
    </lineage>
</organism>
<reference evidence="1 2" key="1">
    <citation type="journal article" date="2016" name="Mol. Biol. Evol.">
        <title>Comparative Genomics of Early-Diverging Mushroom-Forming Fungi Provides Insights into the Origins of Lignocellulose Decay Capabilities.</title>
        <authorList>
            <person name="Nagy L.G."/>
            <person name="Riley R."/>
            <person name="Tritt A."/>
            <person name="Adam C."/>
            <person name="Daum C."/>
            <person name="Floudas D."/>
            <person name="Sun H."/>
            <person name="Yadav J.S."/>
            <person name="Pangilinan J."/>
            <person name="Larsson K.H."/>
            <person name="Matsuura K."/>
            <person name="Barry K."/>
            <person name="Labutti K."/>
            <person name="Kuo R."/>
            <person name="Ohm R.A."/>
            <person name="Bhattacharya S.S."/>
            <person name="Shirouzu T."/>
            <person name="Yoshinaga Y."/>
            <person name="Martin F.M."/>
            <person name="Grigoriev I.V."/>
            <person name="Hibbett D.S."/>
        </authorList>
    </citation>
    <scope>NUCLEOTIDE SEQUENCE [LARGE SCALE GENOMIC DNA]</scope>
    <source>
        <strain evidence="1 2">L-15889</strain>
    </source>
</reference>
<sequence length="76" mass="7846">MAGGRHGPASRRALRIFSFPVTVCTVGPGGRPKASDGAPPLFQNGDSALAGVLVFGRRFSEARSCAATVRIAYGAR</sequence>
<evidence type="ECO:0000313" key="2">
    <source>
        <dbReference type="Proteomes" id="UP000076727"/>
    </source>
</evidence>
<name>A0A165PBY0_9APHY</name>
<protein>
    <submittedName>
        <fullName evidence="1">Uncharacterized protein</fullName>
    </submittedName>
</protein>
<gene>
    <name evidence="1" type="ORF">DAEQUDRAFT_728286</name>
</gene>
<dbReference type="Proteomes" id="UP000076727">
    <property type="component" value="Unassembled WGS sequence"/>
</dbReference>
<proteinExistence type="predicted"/>
<accession>A0A165PBY0</accession>
<keyword evidence="2" id="KW-1185">Reference proteome</keyword>